<dbReference type="SMART" id="SM00541">
    <property type="entry name" value="FYRN"/>
    <property type="match status" value="1"/>
</dbReference>
<name>H8ZEH1_NEMA1</name>
<sequence length="210" mass="24479">MDDHTMLNECFAQYIDIKKKTDEKRRELLGLQQRRDALLDLLVFVKGQRPLKYTEFETESTFPIVLGKAHSKFSLTSIGILPPEEYTSFYSPMYIYPIGYKIKRKYASPEKSDQKLTYFCQIRSVNGECVFEIRATGGKHWAGSRSQVWSAFTSEFQKISFSSLEEFFGLTNETTTKLIEEMGDISPFTTYVPMRQRARKIKKAKREEDL</sequence>
<reference evidence="2 3" key="3">
    <citation type="journal article" date="2014" name="Genome Announc.">
        <title>Genome Sequence of the Microsporidian Species Nematocida sp1 Strain ERTm6 (ATCC PRA-372).</title>
        <authorList>
            <person name="Bakowski M.A."/>
            <person name="Priest M."/>
            <person name="Young S."/>
            <person name="Cuomo C.A."/>
            <person name="Troemel E.R."/>
        </authorList>
    </citation>
    <scope>NUCLEOTIDE SEQUENCE [LARGE SCALE GENOMIC DNA]</scope>
    <source>
        <strain evidence="2 3">ERTm6</strain>
    </source>
</reference>
<reference evidence="1" key="1">
    <citation type="submission" date="2011-03" db="EMBL/GenBank/DDBJ databases">
        <title>The Genome Sequence of Nematocida sp1 strain ERTm2.</title>
        <authorList>
            <consortium name="The Broad Institute Genome Sequencing Platform"/>
            <consortium name="The Broad Institute Genome Sequencing Center for Infectious Disease"/>
            <person name="Cuomo C."/>
            <person name="Troemel E."/>
            <person name="Young S.K."/>
            <person name="Zeng Q."/>
            <person name="Gargeya S."/>
            <person name="Fitzgerald M."/>
            <person name="Haas B."/>
            <person name="Abouelleil A."/>
            <person name="Alvarado L."/>
            <person name="Arachchi H.M."/>
            <person name="Berlin A."/>
            <person name="Brown A."/>
            <person name="Chapman S.B."/>
            <person name="Chen Z."/>
            <person name="Dunbar C."/>
            <person name="Freedman E."/>
            <person name="Gearin G."/>
            <person name="Gellesch M."/>
            <person name="Goldberg J."/>
            <person name="Griggs A."/>
            <person name="Gujja S."/>
            <person name="Heilman E.R."/>
            <person name="Heiman D."/>
            <person name="Howarth C."/>
            <person name="Larson L."/>
            <person name="Lui A."/>
            <person name="MacDonald P.J.P."/>
            <person name="Mehta T."/>
            <person name="Montmayeur A."/>
            <person name="Murphy C."/>
            <person name="Neiman D."/>
            <person name="Pearson M."/>
            <person name="Priest M."/>
            <person name="Roberts A."/>
            <person name="Saif S."/>
            <person name="Shea T."/>
            <person name="Shenoy N."/>
            <person name="Sisk P."/>
            <person name="Stolte C."/>
            <person name="Sykes S."/>
            <person name="White J."/>
            <person name="Yandava C."/>
            <person name="Wortman J."/>
            <person name="Nusbaum C."/>
            <person name="Birren B."/>
        </authorList>
    </citation>
    <scope>NUCLEOTIDE SEQUENCE</scope>
    <source>
        <strain evidence="1">ERTm2</strain>
    </source>
</reference>
<evidence type="ECO:0000313" key="2">
    <source>
        <dbReference type="EMBL" id="KFG25685.1"/>
    </source>
</evidence>
<dbReference type="Gene3D" id="3.30.160.360">
    <property type="match status" value="1"/>
</dbReference>
<evidence type="ECO:0000313" key="1">
    <source>
        <dbReference type="EMBL" id="EHY64936.1"/>
    </source>
</evidence>
<dbReference type="EMBL" id="JH604637">
    <property type="protein sequence ID" value="EHY64936.1"/>
    <property type="molecule type" value="Genomic_DNA"/>
</dbReference>
<accession>A0A086J0L7</accession>
<dbReference type="HOGENOM" id="CLU_112148_0_0_1"/>
<evidence type="ECO:0000313" key="3">
    <source>
        <dbReference type="Proteomes" id="UP000054524"/>
    </source>
</evidence>
<dbReference type="OrthoDB" id="2192852at2759"/>
<dbReference type="Proteomes" id="UP000054524">
    <property type="component" value="Unassembled WGS sequence"/>
</dbReference>
<dbReference type="Pfam" id="PF05964">
    <property type="entry name" value="FYRN"/>
    <property type="match status" value="1"/>
</dbReference>
<reference evidence="2" key="2">
    <citation type="submission" date="2012-10" db="EMBL/GenBank/DDBJ databases">
        <authorList>
            <consortium name="The Broad Institute Genome Sequencing Platform"/>
            <consortium name="The Broad Institute Genome Sequencing Center for Infectious Disease"/>
            <person name="Cuomo C."/>
            <person name="Troemel E."/>
            <person name="Walker B."/>
            <person name="Young S.K."/>
            <person name="Zeng Q."/>
            <person name="Gargeya S."/>
            <person name="Fitzgerald M."/>
            <person name="Haas B."/>
            <person name="Abouelleil A."/>
            <person name="Alvarado L."/>
            <person name="Arachchi H.M."/>
            <person name="Berlin A.M."/>
            <person name="Chapman S.B."/>
            <person name="Goldberg J."/>
            <person name="Griggs A."/>
            <person name="Gujja S."/>
            <person name="Hansen M."/>
            <person name="Howarth C."/>
            <person name="Imamovic A."/>
            <person name="Larimer J."/>
            <person name="McCowan C."/>
            <person name="Murphy C."/>
            <person name="Neiman D."/>
            <person name="Pearson M."/>
            <person name="Priest M."/>
            <person name="Roberts A."/>
            <person name="Saif S."/>
            <person name="Shea T."/>
            <person name="Sisk P."/>
            <person name="Sykes S."/>
            <person name="Wortman J."/>
            <person name="Nusbaum C."/>
            <person name="Birren B."/>
        </authorList>
    </citation>
    <scope>NUCLEOTIDE SEQUENCE</scope>
    <source>
        <strain evidence="2">ERTm6</strain>
    </source>
</reference>
<proteinExistence type="predicted"/>
<dbReference type="InterPro" id="IPR003888">
    <property type="entry name" value="FYrich_N"/>
</dbReference>
<dbReference type="STRING" id="944018.H8ZEH1"/>
<dbReference type="AlphaFoldDB" id="H8ZEH1"/>
<accession>H8ZEH1</accession>
<dbReference type="GO" id="GO:0005634">
    <property type="term" value="C:nucleus"/>
    <property type="evidence" value="ECO:0007669"/>
    <property type="project" value="InterPro"/>
</dbReference>
<gene>
    <name evidence="1" type="ORF">NERG_01992</name>
    <name evidence="2" type="ORF">NESG_01664</name>
</gene>
<evidence type="ECO:0008006" key="4">
    <source>
        <dbReference type="Google" id="ProtNLM"/>
    </source>
</evidence>
<keyword evidence="3" id="KW-1185">Reference proteome</keyword>
<dbReference type="PROSITE" id="PS51542">
    <property type="entry name" value="FYRN"/>
    <property type="match status" value="1"/>
</dbReference>
<organism evidence="1">
    <name type="scientific">Nematocida ausubeli (strain ATCC PRA-371 / ERTm2)</name>
    <name type="common">Nematode killer fungus</name>
    <dbReference type="NCBI Taxonomy" id="1913371"/>
    <lineage>
        <taxon>Eukaryota</taxon>
        <taxon>Fungi</taxon>
        <taxon>Fungi incertae sedis</taxon>
        <taxon>Microsporidia</taxon>
        <taxon>Nematocida</taxon>
    </lineage>
</organism>
<protein>
    <recommendedName>
        <fullName evidence="4">FYR N-terminal domain-containing protein</fullName>
    </recommendedName>
</protein>
<dbReference type="EMBL" id="AKIJ01000004">
    <property type="protein sequence ID" value="KFG25685.1"/>
    <property type="molecule type" value="Genomic_DNA"/>
</dbReference>
<dbReference type="Proteomes" id="UP000005622">
    <property type="component" value="Unassembled WGS sequence"/>
</dbReference>